<evidence type="ECO:0008006" key="2">
    <source>
        <dbReference type="Google" id="ProtNLM"/>
    </source>
</evidence>
<sequence length="218" mass="25630">MSIVNWQNAHEESSNFKNRAPTKWAFVKEFLDRGFYEELYKTFPKFDNTWNEEDSDKKLAYRKFWERDEGGYYTDGTPKEHNLIQKYDSRYSKSWNEFLKHAWSEEFIKKLVEVTGVEVNGLRHFCFMYAKKDCFQGCHIHNVSDKTLIVFIYFSKDWEKGDPGGTYLSDVGRTASLDDEYFPVGESKIVFEPSNLDNTSLFVLDGPKAAHGMRKITK</sequence>
<proteinExistence type="predicted"/>
<evidence type="ECO:0000313" key="1">
    <source>
        <dbReference type="EMBL" id="SVC48416.1"/>
    </source>
</evidence>
<name>A0A382MI47_9ZZZZ</name>
<feature type="non-terminal residue" evidence="1">
    <location>
        <position position="218"/>
    </location>
</feature>
<organism evidence="1">
    <name type="scientific">marine metagenome</name>
    <dbReference type="NCBI Taxonomy" id="408172"/>
    <lineage>
        <taxon>unclassified sequences</taxon>
        <taxon>metagenomes</taxon>
        <taxon>ecological metagenomes</taxon>
    </lineage>
</organism>
<gene>
    <name evidence="1" type="ORF">METZ01_LOCUS301270</name>
</gene>
<reference evidence="1" key="1">
    <citation type="submission" date="2018-05" db="EMBL/GenBank/DDBJ databases">
        <authorList>
            <person name="Lanie J.A."/>
            <person name="Ng W.-L."/>
            <person name="Kazmierczak K.M."/>
            <person name="Andrzejewski T.M."/>
            <person name="Davidsen T.M."/>
            <person name="Wayne K.J."/>
            <person name="Tettelin H."/>
            <person name="Glass J.I."/>
            <person name="Rusch D."/>
            <person name="Podicherti R."/>
            <person name="Tsui H.-C.T."/>
            <person name="Winkler M.E."/>
        </authorList>
    </citation>
    <scope>NUCLEOTIDE SEQUENCE</scope>
</reference>
<protein>
    <recommendedName>
        <fullName evidence="2">Prolyl 4-hydroxylase alpha subunit Fe(2+) 2OG dioxygenase domain-containing protein</fullName>
    </recommendedName>
</protein>
<dbReference type="AlphaFoldDB" id="A0A382MI47"/>
<accession>A0A382MI47</accession>
<dbReference type="EMBL" id="UINC01093746">
    <property type="protein sequence ID" value="SVC48416.1"/>
    <property type="molecule type" value="Genomic_DNA"/>
</dbReference>
<dbReference type="Gene3D" id="2.60.120.620">
    <property type="entry name" value="q2cbj1_9rhob like domain"/>
    <property type="match status" value="1"/>
</dbReference>